<keyword evidence="6 7" id="KW-0472">Membrane</keyword>
<keyword evidence="3" id="KW-1003">Cell membrane</keyword>
<feature type="transmembrane region" description="Helical" evidence="7">
    <location>
        <begin position="39"/>
        <end position="59"/>
    </location>
</feature>
<dbReference type="CDD" id="cd06261">
    <property type="entry name" value="TM_PBP2"/>
    <property type="match status" value="1"/>
</dbReference>
<dbReference type="GO" id="GO:0005886">
    <property type="term" value="C:plasma membrane"/>
    <property type="evidence" value="ECO:0007669"/>
    <property type="project" value="UniProtKB-SubCell"/>
</dbReference>
<evidence type="ECO:0000256" key="4">
    <source>
        <dbReference type="ARBA" id="ARBA00022692"/>
    </source>
</evidence>
<dbReference type="PROSITE" id="PS50928">
    <property type="entry name" value="ABC_TM1"/>
    <property type="match status" value="1"/>
</dbReference>
<evidence type="ECO:0000313" key="9">
    <source>
        <dbReference type="EMBL" id="RGC35079.1"/>
    </source>
</evidence>
<proteinExistence type="inferred from homology"/>
<comment type="caution">
    <text evidence="9">The sequence shown here is derived from an EMBL/GenBank/DDBJ whole genome shotgun (WGS) entry which is preliminary data.</text>
</comment>
<feature type="transmembrane region" description="Helical" evidence="7">
    <location>
        <begin position="135"/>
        <end position="156"/>
    </location>
</feature>
<evidence type="ECO:0000256" key="3">
    <source>
        <dbReference type="ARBA" id="ARBA00022475"/>
    </source>
</evidence>
<keyword evidence="2 7" id="KW-0813">Transport</keyword>
<feature type="transmembrane region" description="Helical" evidence="7">
    <location>
        <begin position="291"/>
        <end position="315"/>
    </location>
</feature>
<feature type="transmembrane region" description="Helical" evidence="7">
    <location>
        <begin position="185"/>
        <end position="210"/>
    </location>
</feature>
<dbReference type="PANTHER" id="PTHR43005">
    <property type="entry name" value="BLR7065 PROTEIN"/>
    <property type="match status" value="1"/>
</dbReference>
<protein>
    <submittedName>
        <fullName evidence="9">Sugar ABC transporter permease</fullName>
    </submittedName>
</protein>
<name>A0A3E2X1C1_9FIRM</name>
<organism evidence="9 10">
    <name type="scientific">Hungatella hathewayi</name>
    <dbReference type="NCBI Taxonomy" id="154046"/>
    <lineage>
        <taxon>Bacteria</taxon>
        <taxon>Bacillati</taxon>
        <taxon>Bacillota</taxon>
        <taxon>Clostridia</taxon>
        <taxon>Lachnospirales</taxon>
        <taxon>Lachnospiraceae</taxon>
        <taxon>Hungatella</taxon>
    </lineage>
</organism>
<dbReference type="PANTHER" id="PTHR43005:SF1">
    <property type="entry name" value="SPERMIDINE_PUTRESCINE TRANSPORT SYSTEM PERMEASE PROTEIN"/>
    <property type="match status" value="1"/>
</dbReference>
<dbReference type="InterPro" id="IPR000515">
    <property type="entry name" value="MetI-like"/>
</dbReference>
<dbReference type="GO" id="GO:0055085">
    <property type="term" value="P:transmembrane transport"/>
    <property type="evidence" value="ECO:0007669"/>
    <property type="project" value="InterPro"/>
</dbReference>
<accession>A0A3E2X1C1</accession>
<feature type="transmembrane region" description="Helical" evidence="7">
    <location>
        <begin position="102"/>
        <end position="123"/>
    </location>
</feature>
<dbReference type="RefSeq" id="WP_025656051.1">
    <property type="nucleotide sequence ID" value="NZ_QVIA01000002.1"/>
</dbReference>
<evidence type="ECO:0000256" key="2">
    <source>
        <dbReference type="ARBA" id="ARBA00022448"/>
    </source>
</evidence>
<dbReference type="GeneID" id="93335715"/>
<comment type="similarity">
    <text evidence="7">Belongs to the binding-protein-dependent transport system permease family.</text>
</comment>
<evidence type="ECO:0000259" key="8">
    <source>
        <dbReference type="PROSITE" id="PS50928"/>
    </source>
</evidence>
<gene>
    <name evidence="9" type="ORF">DWX41_02510</name>
</gene>
<comment type="subcellular location">
    <subcellularLocation>
        <location evidence="1 7">Cell membrane</location>
        <topology evidence="1 7">Multi-pass membrane protein</topology>
    </subcellularLocation>
</comment>
<reference evidence="9 10" key="1">
    <citation type="submission" date="2018-08" db="EMBL/GenBank/DDBJ databases">
        <title>A genome reference for cultivated species of the human gut microbiota.</title>
        <authorList>
            <person name="Zou Y."/>
            <person name="Xue W."/>
            <person name="Luo G."/>
        </authorList>
    </citation>
    <scope>NUCLEOTIDE SEQUENCE [LARGE SCALE GENOMIC DNA]</scope>
    <source>
        <strain evidence="9 10">AF19-21</strain>
    </source>
</reference>
<evidence type="ECO:0000256" key="5">
    <source>
        <dbReference type="ARBA" id="ARBA00022989"/>
    </source>
</evidence>
<evidence type="ECO:0000256" key="7">
    <source>
        <dbReference type="RuleBase" id="RU363032"/>
    </source>
</evidence>
<keyword evidence="4 7" id="KW-0812">Transmembrane</keyword>
<dbReference type="Proteomes" id="UP000261111">
    <property type="component" value="Unassembled WGS sequence"/>
</dbReference>
<dbReference type="InterPro" id="IPR035906">
    <property type="entry name" value="MetI-like_sf"/>
</dbReference>
<sequence length="325" mass="36065">MKNVSTILFFIIFIIVTAGIFYCIFKETKGRSRTRTKQAYLFMLPVIISLVLVFGYPLINSFIMAFQNYKLTDPNNITFNGLDNFVKLLSEKDTKLVFTNTVVYLLTSIIGQFILGLGLALTLRKKFRGRGLYQGIVFLPWAFSGCVIGLMFRWSFNGEYGVVNDLLLKIGAINEKIAWLGTPGWSLAVVIIATIWIGFPFFAMLLLAALQSIPNDVYEASAIDGCGLVRQFWSITLPYLKPTIVTTVSLRAIWSLNSFDLIMIITGGGPANTSNTITSYMYSRAFAKYDFGFASALGVAFMLIISLLAISGLAISKRKKGGENL</sequence>
<feature type="transmembrane region" description="Helical" evidence="7">
    <location>
        <begin position="6"/>
        <end position="25"/>
    </location>
</feature>
<evidence type="ECO:0000313" key="10">
    <source>
        <dbReference type="Proteomes" id="UP000261111"/>
    </source>
</evidence>
<dbReference type="SUPFAM" id="SSF161098">
    <property type="entry name" value="MetI-like"/>
    <property type="match status" value="1"/>
</dbReference>
<evidence type="ECO:0000256" key="1">
    <source>
        <dbReference type="ARBA" id="ARBA00004651"/>
    </source>
</evidence>
<dbReference type="EMBL" id="QVIA01000002">
    <property type="protein sequence ID" value="RGC35079.1"/>
    <property type="molecule type" value="Genomic_DNA"/>
</dbReference>
<dbReference type="AlphaFoldDB" id="A0A3E2X1C1"/>
<dbReference type="Gene3D" id="1.10.3720.10">
    <property type="entry name" value="MetI-like"/>
    <property type="match status" value="1"/>
</dbReference>
<feature type="domain" description="ABC transmembrane type-1" evidence="8">
    <location>
        <begin position="98"/>
        <end position="314"/>
    </location>
</feature>
<keyword evidence="5 7" id="KW-1133">Transmembrane helix</keyword>
<dbReference type="Pfam" id="PF00528">
    <property type="entry name" value="BPD_transp_1"/>
    <property type="match status" value="1"/>
</dbReference>
<evidence type="ECO:0000256" key="6">
    <source>
        <dbReference type="ARBA" id="ARBA00023136"/>
    </source>
</evidence>